<evidence type="ECO:0000256" key="2">
    <source>
        <dbReference type="ARBA" id="ARBA00022475"/>
    </source>
</evidence>
<evidence type="ECO:0000256" key="4">
    <source>
        <dbReference type="ARBA" id="ARBA00022692"/>
    </source>
</evidence>
<name>A0A969PKW6_9BACI</name>
<evidence type="ECO:0000256" key="3">
    <source>
        <dbReference type="ARBA" id="ARBA00022519"/>
    </source>
</evidence>
<feature type="transmembrane region" description="Helical" evidence="7">
    <location>
        <begin position="101"/>
        <end position="122"/>
    </location>
</feature>
<evidence type="ECO:0000256" key="5">
    <source>
        <dbReference type="ARBA" id="ARBA00022989"/>
    </source>
</evidence>
<evidence type="ECO:0000256" key="1">
    <source>
        <dbReference type="ARBA" id="ARBA00004429"/>
    </source>
</evidence>
<protein>
    <submittedName>
        <fullName evidence="9">TRAP transporter large permease</fullName>
    </submittedName>
</protein>
<keyword evidence="3" id="KW-0997">Cell inner membrane</keyword>
<feature type="transmembrane region" description="Helical" evidence="7">
    <location>
        <begin position="241"/>
        <end position="259"/>
    </location>
</feature>
<feature type="transmembrane region" description="Helical" evidence="7">
    <location>
        <begin position="271"/>
        <end position="292"/>
    </location>
</feature>
<reference evidence="9 10" key="1">
    <citation type="submission" date="2020-03" db="EMBL/GenBank/DDBJ databases">
        <title>Assessment of the enzymatic potential of alkaline-tolerant lipase obtained from Bacillus luteus H11 (technogenic soil) for the bioremediation of saline soils contaminated with petroleum substances.</title>
        <authorList>
            <person name="Kalwasinska A."/>
        </authorList>
    </citation>
    <scope>NUCLEOTIDE SEQUENCE [LARGE SCALE GENOMIC DNA]</scope>
    <source>
        <strain evidence="9 10">H11</strain>
    </source>
</reference>
<keyword evidence="2" id="KW-1003">Cell membrane</keyword>
<dbReference type="GO" id="GO:0005886">
    <property type="term" value="C:plasma membrane"/>
    <property type="evidence" value="ECO:0007669"/>
    <property type="project" value="UniProtKB-SubCell"/>
</dbReference>
<comment type="subcellular location">
    <subcellularLocation>
        <location evidence="1">Cell inner membrane</location>
        <topology evidence="1">Multi-pass membrane protein</topology>
    </subcellularLocation>
</comment>
<accession>A0A969PKW6</accession>
<dbReference type="NCBIfam" id="TIGR00786">
    <property type="entry name" value="dctM"/>
    <property type="match status" value="1"/>
</dbReference>
<dbReference type="PANTHER" id="PTHR33362:SF2">
    <property type="entry name" value="TRAP TRANSPORTER LARGE PERMEASE PROTEIN"/>
    <property type="match status" value="1"/>
</dbReference>
<comment type="caution">
    <text evidence="9">The sequence shown here is derived from an EMBL/GenBank/DDBJ whole genome shotgun (WGS) entry which is preliminary data.</text>
</comment>
<feature type="transmembrane region" description="Helical" evidence="7">
    <location>
        <begin position="397"/>
        <end position="420"/>
    </location>
</feature>
<keyword evidence="4 7" id="KW-0812">Transmembrane</keyword>
<dbReference type="Pfam" id="PF06808">
    <property type="entry name" value="DctM"/>
    <property type="match status" value="1"/>
</dbReference>
<dbReference type="RefSeq" id="WP_168004362.1">
    <property type="nucleotide sequence ID" value="NZ_JAATHJ010000001.1"/>
</dbReference>
<dbReference type="PANTHER" id="PTHR33362">
    <property type="entry name" value="SIALIC ACID TRAP TRANSPORTER PERMEASE PROTEIN SIAT-RELATED"/>
    <property type="match status" value="1"/>
</dbReference>
<feature type="transmembrane region" description="Helical" evidence="7">
    <location>
        <begin position="165"/>
        <end position="191"/>
    </location>
</feature>
<dbReference type="PIRSF" id="PIRSF006066">
    <property type="entry name" value="HI0050"/>
    <property type="match status" value="1"/>
</dbReference>
<feature type="transmembrane region" description="Helical" evidence="7">
    <location>
        <begin position="47"/>
        <end position="65"/>
    </location>
</feature>
<evidence type="ECO:0000256" key="6">
    <source>
        <dbReference type="ARBA" id="ARBA00023136"/>
    </source>
</evidence>
<feature type="transmembrane region" description="Helical" evidence="7">
    <location>
        <begin position="212"/>
        <end position="235"/>
    </location>
</feature>
<organism evidence="9 10">
    <name type="scientific">Alkalicoccus luteus</name>
    <dbReference type="NCBI Taxonomy" id="1237094"/>
    <lineage>
        <taxon>Bacteria</taxon>
        <taxon>Bacillati</taxon>
        <taxon>Bacillota</taxon>
        <taxon>Bacilli</taxon>
        <taxon>Bacillales</taxon>
        <taxon>Bacillaceae</taxon>
        <taxon>Alkalicoccus</taxon>
    </lineage>
</organism>
<keyword evidence="6 7" id="KW-0472">Membrane</keyword>
<evidence type="ECO:0000259" key="8">
    <source>
        <dbReference type="Pfam" id="PF06808"/>
    </source>
</evidence>
<proteinExistence type="predicted"/>
<dbReference type="Proteomes" id="UP000752012">
    <property type="component" value="Unassembled WGS sequence"/>
</dbReference>
<feature type="transmembrane region" description="Helical" evidence="7">
    <location>
        <begin position="333"/>
        <end position="352"/>
    </location>
</feature>
<feature type="transmembrane region" description="Helical" evidence="7">
    <location>
        <begin position="304"/>
        <end position="326"/>
    </location>
</feature>
<dbReference type="InterPro" id="IPR004681">
    <property type="entry name" value="TRAP_DctM"/>
</dbReference>
<dbReference type="InterPro" id="IPR010656">
    <property type="entry name" value="DctM"/>
</dbReference>
<evidence type="ECO:0000313" key="10">
    <source>
        <dbReference type="Proteomes" id="UP000752012"/>
    </source>
</evidence>
<gene>
    <name evidence="9" type="ORF">HCN83_00575</name>
</gene>
<sequence>MEIALLIGSFVLFLIIRVPIALALIFSSLITGVYMDLSLSALIQRMVAGLNSFTLLAIPFFILAGEIMNAGGVTRRLINLANVIIGKIRGGLAMVNVLASTLFGGISGSALADTSAVGSVMIPMMKKNNYHADYSVSVTISSAAQGVLIPPSHNMIIYSTAAGGISVGALFMGGLLPGLLLGLALMVLAYVIAVKRNYPKGDVVEAKDIPRIVWEGLLGLFTVVIIIGGIVSGFFTATESAAIGALYAFIITFFVYREIPLKAMAGILHSTFKTLSMVLFLIAASSSFGWLLSLLQIPMLVSEALISISPNDIVTILLIILILLVLGMFMDMAPLILIATPILLPVAVTVGMDPVHFGVLMMLCLAIGLVTPPVGSVLFVGSAIGELTIEKVSKAMLPFYGAMLVVVLLVAFFPDLVLWLPGVFDQ</sequence>
<evidence type="ECO:0000256" key="7">
    <source>
        <dbReference type="SAM" id="Phobius"/>
    </source>
</evidence>
<dbReference type="GO" id="GO:0022857">
    <property type="term" value="F:transmembrane transporter activity"/>
    <property type="evidence" value="ECO:0007669"/>
    <property type="project" value="TreeGrafter"/>
</dbReference>
<feature type="domain" description="TRAP C4-dicarboxylate transport system permease DctM subunit" evidence="8">
    <location>
        <begin position="7"/>
        <end position="415"/>
    </location>
</feature>
<evidence type="ECO:0000313" key="9">
    <source>
        <dbReference type="EMBL" id="NJP36080.1"/>
    </source>
</evidence>
<feature type="transmembrane region" description="Helical" evidence="7">
    <location>
        <begin position="358"/>
        <end position="385"/>
    </location>
</feature>
<dbReference type="AlphaFoldDB" id="A0A969PKW6"/>
<keyword evidence="5 7" id="KW-1133">Transmembrane helix</keyword>
<keyword evidence="10" id="KW-1185">Reference proteome</keyword>
<dbReference type="EMBL" id="JAATHJ010000001">
    <property type="protein sequence ID" value="NJP36080.1"/>
    <property type="molecule type" value="Genomic_DNA"/>
</dbReference>